<dbReference type="EMBL" id="ML978713">
    <property type="protein sequence ID" value="KAF2090368.1"/>
    <property type="molecule type" value="Genomic_DNA"/>
</dbReference>
<feature type="region of interest" description="Disordered" evidence="2">
    <location>
        <begin position="83"/>
        <end position="102"/>
    </location>
</feature>
<feature type="coiled-coil region" evidence="1">
    <location>
        <begin position="104"/>
        <end position="135"/>
    </location>
</feature>
<evidence type="ECO:0000313" key="3">
    <source>
        <dbReference type="EMBL" id="KAF2090368.1"/>
    </source>
</evidence>
<keyword evidence="4" id="KW-1185">Reference proteome</keyword>
<dbReference type="AlphaFoldDB" id="A0A9P4HZL5"/>
<organism evidence="3 4">
    <name type="scientific">Saccharata proteae CBS 121410</name>
    <dbReference type="NCBI Taxonomy" id="1314787"/>
    <lineage>
        <taxon>Eukaryota</taxon>
        <taxon>Fungi</taxon>
        <taxon>Dikarya</taxon>
        <taxon>Ascomycota</taxon>
        <taxon>Pezizomycotina</taxon>
        <taxon>Dothideomycetes</taxon>
        <taxon>Dothideomycetes incertae sedis</taxon>
        <taxon>Botryosphaeriales</taxon>
        <taxon>Saccharataceae</taxon>
        <taxon>Saccharata</taxon>
    </lineage>
</organism>
<comment type="caution">
    <text evidence="3">The sequence shown here is derived from an EMBL/GenBank/DDBJ whole genome shotgun (WGS) entry which is preliminary data.</text>
</comment>
<feature type="region of interest" description="Disordered" evidence="2">
    <location>
        <begin position="1"/>
        <end position="23"/>
    </location>
</feature>
<evidence type="ECO:0000256" key="2">
    <source>
        <dbReference type="SAM" id="MobiDB-lite"/>
    </source>
</evidence>
<proteinExistence type="predicted"/>
<dbReference type="Proteomes" id="UP000799776">
    <property type="component" value="Unassembled WGS sequence"/>
</dbReference>
<evidence type="ECO:0000256" key="1">
    <source>
        <dbReference type="SAM" id="Coils"/>
    </source>
</evidence>
<feature type="compositionally biased region" description="Low complexity" evidence="2">
    <location>
        <begin position="13"/>
        <end position="23"/>
    </location>
</feature>
<accession>A0A9P4HZL5</accession>
<protein>
    <submittedName>
        <fullName evidence="3">Uncharacterized protein</fullName>
    </submittedName>
</protein>
<gene>
    <name evidence="3" type="ORF">K490DRAFT_63248</name>
</gene>
<name>A0A9P4HZL5_9PEZI</name>
<keyword evidence="1" id="KW-0175">Coiled coil</keyword>
<sequence length="179" mass="19991">MSSNSDHIFRYGSSRAASEATPAATANAAASRVEIHPNAQDGRVFMVQNRAFATAEDALDYALHVIEALSAKVRQANQKASSKQGTTISISRQLKQSTQNENSLREYSAMLRNEKEILEKKLEEAEKQRDYYHKDNKVLLTAFSTLNTENSKLGALNDRLKATALQKIGEKDFELRRSN</sequence>
<evidence type="ECO:0000313" key="4">
    <source>
        <dbReference type="Proteomes" id="UP000799776"/>
    </source>
</evidence>
<reference evidence="3" key="1">
    <citation type="journal article" date="2020" name="Stud. Mycol.">
        <title>101 Dothideomycetes genomes: a test case for predicting lifestyles and emergence of pathogens.</title>
        <authorList>
            <person name="Haridas S."/>
            <person name="Albert R."/>
            <person name="Binder M."/>
            <person name="Bloem J."/>
            <person name="Labutti K."/>
            <person name="Salamov A."/>
            <person name="Andreopoulos B."/>
            <person name="Baker S."/>
            <person name="Barry K."/>
            <person name="Bills G."/>
            <person name="Bluhm B."/>
            <person name="Cannon C."/>
            <person name="Castanera R."/>
            <person name="Culley D."/>
            <person name="Daum C."/>
            <person name="Ezra D."/>
            <person name="Gonzalez J."/>
            <person name="Henrissat B."/>
            <person name="Kuo A."/>
            <person name="Liang C."/>
            <person name="Lipzen A."/>
            <person name="Lutzoni F."/>
            <person name="Magnuson J."/>
            <person name="Mondo S."/>
            <person name="Nolan M."/>
            <person name="Ohm R."/>
            <person name="Pangilinan J."/>
            <person name="Park H.-J."/>
            <person name="Ramirez L."/>
            <person name="Alfaro M."/>
            <person name="Sun H."/>
            <person name="Tritt A."/>
            <person name="Yoshinaga Y."/>
            <person name="Zwiers L.-H."/>
            <person name="Turgeon B."/>
            <person name="Goodwin S."/>
            <person name="Spatafora J."/>
            <person name="Crous P."/>
            <person name="Grigoriev I."/>
        </authorList>
    </citation>
    <scope>NUCLEOTIDE SEQUENCE</scope>
    <source>
        <strain evidence="3">CBS 121410</strain>
    </source>
</reference>